<feature type="transmembrane region" description="Helical" evidence="6">
    <location>
        <begin position="251"/>
        <end position="271"/>
    </location>
</feature>
<dbReference type="PANTHER" id="PTHR32322">
    <property type="entry name" value="INNER MEMBRANE TRANSPORTER"/>
    <property type="match status" value="1"/>
</dbReference>
<evidence type="ECO:0000256" key="4">
    <source>
        <dbReference type="ARBA" id="ARBA00022989"/>
    </source>
</evidence>
<evidence type="ECO:0000256" key="3">
    <source>
        <dbReference type="ARBA" id="ARBA00022692"/>
    </source>
</evidence>
<feature type="transmembrane region" description="Helical" evidence="6">
    <location>
        <begin position="221"/>
        <end position="239"/>
    </location>
</feature>
<dbReference type="InterPro" id="IPR037185">
    <property type="entry name" value="EmrE-like"/>
</dbReference>
<feature type="domain" description="EamA" evidence="7">
    <location>
        <begin position="5"/>
        <end position="138"/>
    </location>
</feature>
<gene>
    <name evidence="8" type="ORF">LZC94_29770</name>
</gene>
<feature type="transmembrane region" description="Helical" evidence="6">
    <location>
        <begin position="95"/>
        <end position="113"/>
    </location>
</feature>
<accession>A0ABZ2LS98</accession>
<feature type="transmembrane region" description="Helical" evidence="6">
    <location>
        <begin position="38"/>
        <end position="56"/>
    </location>
</feature>
<evidence type="ECO:0000259" key="7">
    <source>
        <dbReference type="Pfam" id="PF00892"/>
    </source>
</evidence>
<dbReference type="EMBL" id="CP089984">
    <property type="protein sequence ID" value="WXB12030.1"/>
    <property type="molecule type" value="Genomic_DNA"/>
</dbReference>
<dbReference type="InterPro" id="IPR000620">
    <property type="entry name" value="EamA_dom"/>
</dbReference>
<evidence type="ECO:0000313" key="9">
    <source>
        <dbReference type="Proteomes" id="UP001370348"/>
    </source>
</evidence>
<evidence type="ECO:0000256" key="1">
    <source>
        <dbReference type="ARBA" id="ARBA00004141"/>
    </source>
</evidence>
<evidence type="ECO:0000256" key="2">
    <source>
        <dbReference type="ARBA" id="ARBA00007362"/>
    </source>
</evidence>
<feature type="transmembrane region" description="Helical" evidence="6">
    <location>
        <begin position="120"/>
        <end position="138"/>
    </location>
</feature>
<keyword evidence="3 6" id="KW-0812">Transmembrane</keyword>
<comment type="subcellular location">
    <subcellularLocation>
        <location evidence="1">Membrane</location>
        <topology evidence="1">Multi-pass membrane protein</topology>
    </subcellularLocation>
</comment>
<keyword evidence="5 6" id="KW-0472">Membrane</keyword>
<dbReference type="Proteomes" id="UP001370348">
    <property type="component" value="Chromosome"/>
</dbReference>
<feature type="domain" description="EamA" evidence="7">
    <location>
        <begin position="152"/>
        <end position="292"/>
    </location>
</feature>
<keyword evidence="9" id="KW-1185">Reference proteome</keyword>
<dbReference type="PANTHER" id="PTHR32322:SF2">
    <property type="entry name" value="EAMA DOMAIN-CONTAINING PROTEIN"/>
    <property type="match status" value="1"/>
</dbReference>
<feature type="transmembrane region" description="Helical" evidence="6">
    <location>
        <begin position="150"/>
        <end position="169"/>
    </location>
</feature>
<evidence type="ECO:0000256" key="6">
    <source>
        <dbReference type="SAM" id="Phobius"/>
    </source>
</evidence>
<reference evidence="8 9" key="1">
    <citation type="submission" date="2021-12" db="EMBL/GenBank/DDBJ databases">
        <title>Discovery of the Pendulisporaceae a myxobacterial family with distinct sporulation behavior and unique specialized metabolism.</title>
        <authorList>
            <person name="Garcia R."/>
            <person name="Popoff A."/>
            <person name="Bader C.D."/>
            <person name="Loehr J."/>
            <person name="Walesch S."/>
            <person name="Walt C."/>
            <person name="Boldt J."/>
            <person name="Bunk B."/>
            <person name="Haeckl F.J.F.P.J."/>
            <person name="Gunesch A.P."/>
            <person name="Birkelbach J."/>
            <person name="Nuebel U."/>
            <person name="Pietschmann T."/>
            <person name="Bach T."/>
            <person name="Mueller R."/>
        </authorList>
    </citation>
    <scope>NUCLEOTIDE SEQUENCE [LARGE SCALE GENOMIC DNA]</scope>
    <source>
        <strain evidence="8 9">MSr11954</strain>
    </source>
</reference>
<feature type="transmembrane region" description="Helical" evidence="6">
    <location>
        <begin position="277"/>
        <end position="295"/>
    </location>
</feature>
<dbReference type="SUPFAM" id="SSF103481">
    <property type="entry name" value="Multidrug resistance efflux transporter EmrE"/>
    <property type="match status" value="2"/>
</dbReference>
<dbReference type="InterPro" id="IPR050638">
    <property type="entry name" value="AA-Vitamin_Transporters"/>
</dbReference>
<dbReference type="Gene3D" id="1.10.3730.20">
    <property type="match status" value="1"/>
</dbReference>
<sequence>MRPSRGLAFLFLATVCFGTAEPAIKAVMDVGLSPGEVVQLRGNGAALVLLAMAFVRDPKSLRVAPRELPLLLAYGLFAFLGIQEFSFVALSRLPVGVALLLEYLAIVFVALWARFVQGRVLAPMTWAGIACAVAGLAMSEQVWRGAMLDGVGAAAGIASAICLAAYFLLSEHGIGGRDPISLAALGSSIGAIAADGIAPPWRLPFARLRDIAHLGPLAVPAWMALSYVVLIGTVGAYVSDISALNDLPSPVAGVLSTFEVVVAAATAWWLLGETLSGMQLAGAAVLFAGVVLAQMGSRAAPPARALGSCSEADPR</sequence>
<feature type="transmembrane region" description="Helical" evidence="6">
    <location>
        <begin position="68"/>
        <end position="89"/>
    </location>
</feature>
<keyword evidence="4 6" id="KW-1133">Transmembrane helix</keyword>
<name>A0ABZ2LS98_9BACT</name>
<proteinExistence type="inferred from homology"/>
<evidence type="ECO:0000313" key="8">
    <source>
        <dbReference type="EMBL" id="WXB12030.1"/>
    </source>
</evidence>
<feature type="transmembrane region" description="Helical" evidence="6">
    <location>
        <begin position="181"/>
        <end position="201"/>
    </location>
</feature>
<protein>
    <submittedName>
        <fullName evidence="8">DMT family transporter</fullName>
    </submittedName>
</protein>
<evidence type="ECO:0000256" key="5">
    <source>
        <dbReference type="ARBA" id="ARBA00023136"/>
    </source>
</evidence>
<organism evidence="8 9">
    <name type="scientific">Pendulispora albinea</name>
    <dbReference type="NCBI Taxonomy" id="2741071"/>
    <lineage>
        <taxon>Bacteria</taxon>
        <taxon>Pseudomonadati</taxon>
        <taxon>Myxococcota</taxon>
        <taxon>Myxococcia</taxon>
        <taxon>Myxococcales</taxon>
        <taxon>Sorangiineae</taxon>
        <taxon>Pendulisporaceae</taxon>
        <taxon>Pendulispora</taxon>
    </lineage>
</organism>
<comment type="similarity">
    <text evidence="2">Belongs to the EamA transporter family.</text>
</comment>
<dbReference type="Pfam" id="PF00892">
    <property type="entry name" value="EamA"/>
    <property type="match status" value="2"/>
</dbReference>
<dbReference type="RefSeq" id="WP_394821647.1">
    <property type="nucleotide sequence ID" value="NZ_CP089984.1"/>
</dbReference>